<evidence type="ECO:0000256" key="6">
    <source>
        <dbReference type="ARBA" id="ARBA00022840"/>
    </source>
</evidence>
<keyword evidence="13" id="KW-0378">Hydrolase</keyword>
<evidence type="ECO:0000256" key="7">
    <source>
        <dbReference type="ARBA" id="ARBA00022989"/>
    </source>
</evidence>
<comment type="caution">
    <text evidence="13">The sequence shown here is derived from an EMBL/GenBank/DDBJ whole genome shotgun (WGS) entry which is preliminary data.</text>
</comment>
<feature type="transmembrane region" description="Helical" evidence="10">
    <location>
        <begin position="764"/>
        <end position="792"/>
    </location>
</feature>
<evidence type="ECO:0000259" key="12">
    <source>
        <dbReference type="PROSITE" id="PS50929"/>
    </source>
</evidence>
<dbReference type="CDD" id="cd18579">
    <property type="entry name" value="ABC_6TM_ABCC_D1"/>
    <property type="match status" value="1"/>
</dbReference>
<feature type="transmembrane region" description="Helical" evidence="10">
    <location>
        <begin position="304"/>
        <end position="326"/>
    </location>
</feature>
<dbReference type="InterPro" id="IPR044746">
    <property type="entry name" value="ABCC_6TM_D1"/>
</dbReference>
<evidence type="ECO:0000256" key="9">
    <source>
        <dbReference type="ARBA" id="ARBA00023180"/>
    </source>
</evidence>
<keyword evidence="14" id="KW-1185">Reference proteome</keyword>
<evidence type="ECO:0000259" key="11">
    <source>
        <dbReference type="PROSITE" id="PS50893"/>
    </source>
</evidence>
<proteinExistence type="predicted"/>
<name>A0A1Y2HT22_9FUNG</name>
<evidence type="ECO:0000256" key="10">
    <source>
        <dbReference type="SAM" id="Phobius"/>
    </source>
</evidence>
<feature type="domain" description="ABC transporter" evidence="11">
    <location>
        <begin position="460"/>
        <end position="694"/>
    </location>
</feature>
<feature type="transmembrane region" description="Helical" evidence="10">
    <location>
        <begin position="167"/>
        <end position="187"/>
    </location>
</feature>
<dbReference type="SUPFAM" id="SSF90123">
    <property type="entry name" value="ABC transporter transmembrane region"/>
    <property type="match status" value="2"/>
</dbReference>
<dbReference type="CDD" id="cd18580">
    <property type="entry name" value="ABC_6TM_ABCC_D2"/>
    <property type="match status" value="1"/>
</dbReference>
<dbReference type="CDD" id="cd03244">
    <property type="entry name" value="ABCC_MRP_domain2"/>
    <property type="match status" value="1"/>
</dbReference>
<evidence type="ECO:0000313" key="14">
    <source>
        <dbReference type="Proteomes" id="UP000193411"/>
    </source>
</evidence>
<evidence type="ECO:0000256" key="8">
    <source>
        <dbReference type="ARBA" id="ARBA00023136"/>
    </source>
</evidence>
<keyword evidence="7 10" id="KW-1133">Transmembrane helix</keyword>
<dbReference type="GO" id="GO:0016020">
    <property type="term" value="C:membrane"/>
    <property type="evidence" value="ECO:0007669"/>
    <property type="project" value="UniProtKB-SubCell"/>
</dbReference>
<feature type="domain" description="ABC transmembrane type-1" evidence="12">
    <location>
        <begin position="770"/>
        <end position="1047"/>
    </location>
</feature>
<evidence type="ECO:0000256" key="3">
    <source>
        <dbReference type="ARBA" id="ARBA00022692"/>
    </source>
</evidence>
<dbReference type="PANTHER" id="PTHR24223:SF399">
    <property type="entry name" value="ABC TRANSPORTER ATNG"/>
    <property type="match status" value="1"/>
</dbReference>
<dbReference type="EMBL" id="MCFL01000011">
    <property type="protein sequence ID" value="ORZ37750.1"/>
    <property type="molecule type" value="Genomic_DNA"/>
</dbReference>
<dbReference type="InterPro" id="IPR003439">
    <property type="entry name" value="ABC_transporter-like_ATP-bd"/>
</dbReference>
<accession>A0A1Y2HT22</accession>
<dbReference type="PROSITE" id="PS00211">
    <property type="entry name" value="ABC_TRANSPORTER_1"/>
    <property type="match status" value="2"/>
</dbReference>
<dbReference type="Proteomes" id="UP000193411">
    <property type="component" value="Unassembled WGS sequence"/>
</dbReference>
<feature type="domain" description="ABC transmembrane type-1" evidence="12">
    <location>
        <begin position="125"/>
        <end position="407"/>
    </location>
</feature>
<dbReference type="Pfam" id="PF00005">
    <property type="entry name" value="ABC_tran"/>
    <property type="match status" value="2"/>
</dbReference>
<dbReference type="GO" id="GO:0005524">
    <property type="term" value="F:ATP binding"/>
    <property type="evidence" value="ECO:0007669"/>
    <property type="project" value="UniProtKB-KW"/>
</dbReference>
<dbReference type="Gene3D" id="1.20.1560.10">
    <property type="entry name" value="ABC transporter type 1, transmembrane domain"/>
    <property type="match status" value="2"/>
</dbReference>
<dbReference type="PANTHER" id="PTHR24223">
    <property type="entry name" value="ATP-BINDING CASSETTE SUB-FAMILY C"/>
    <property type="match status" value="1"/>
</dbReference>
<keyword evidence="6" id="KW-0067">ATP-binding</keyword>
<protein>
    <submittedName>
        <fullName evidence="13">p-loop containing nucleoside triphosphate hydrolase protein</fullName>
    </submittedName>
</protein>
<dbReference type="InterPro" id="IPR003593">
    <property type="entry name" value="AAA+_ATPase"/>
</dbReference>
<keyword evidence="5" id="KW-0547">Nucleotide-binding</keyword>
<dbReference type="InterPro" id="IPR027417">
    <property type="entry name" value="P-loop_NTPase"/>
</dbReference>
<sequence>MAQVTLGHVIFAGISLLVEGLSPTRTRRGATIVSTASLTGFNPTPEESASFFNQLAFAWVVPMLKRAQRKVLDQADMWAIPARLSTRVNGERLQKQWIREMDEQPESPSFAKVFIRTVLSRYAPLLVVKTLDTAVAFLQPTFIGYFVSYVKARGTPTAYPLSDGITIAIVYLVLNLLTTITDTYVGLRVAQLNLAIKSGISHLIYAKTLRLCSHRESTNLGEILQHTQADADSLVTPLGFFLAMYSAPIVFVVALVLLYAQVGWLCVLPPLIIVGSSPLLARISANMMHHRMQTMQHAGQRTKLASDSIAHMLGLKLYGWTGTMAARILAARELELKHRQRGLRVWALQMGLGEAVPAFATFAVFVVLALTRGQALSEAQVFTTLAIVSMLDHPISAIMYGWPPFVQAYAAAKRVGDFLGQEERKDYVQRYAPTDGQTELDDDEGRPLLETVGSALPWAIRILDGKFSFTNDPLRLALSVPRALTLARGSRTAVVGPVGSGKSALLACMLGEIDCLGGSVTLRAKGVAYVAQSTWISHATLQSNVLFGLPLDQAKYDAVIGACALRADVAGFPDGHLQVIGDKGRQLSGGQKARLALARAVYAVLMGAADVVLMDDPLSSVDAHVEREIFDALFAPKSGLLSDAAVTVVMVTNGLNRLAAFDGVLLINGGMVAEYGSYAELIDKEGGVVRGMVDEYMAKRVGSGKDTDEATIVDQQDAQEGAGEAQEQSSVAAPPVAAVAAPTSEAKQSGSVGMRVYHSYLSHCGAGFFAVYVFLVGLGQTMGIIVTFWLGYAATFATTPSNVGYWALVYSGLVLVLVALGVVTPYFGFGIVGLRAARATQVKIVKAVFAAPMSFFNATPAGQILNRLVNDQQAVDSRLPSLMYMFLGQLLGLIGTIVTIAIATPWFLVLVLPASLLFQLVQTIYLTASREVERISAVLTSPVLQHFSESVDGITTIRGFCHADRFMDEAVKSLDRAAVGEYNSAALAGWRSLVQDVLGKVLVSGLTFMTVLTPTASATLVGVALLQSSSILFQLSGTISNLASIENALVSVERINEYTELEPERNPPGAHKVDGSWPQRGEIQFEAFATKYRDELPPVLNGIDLKIEGGSRVAIVGRTGSGKTSTVLSLFRILEATAGSIQIDGINISDIDLDTLRTRLTILPQDPTIFSASVRDNLDPLGLASDADLWRALDASTLGNHVRTLEDGLDAPLTPTSLSAGQSQLLVLARAMLRKSKVLVLDEATAKLDGASDAVVQRAIRTEFADHTVITIAHRIDTVLDYDTVVVLSDGKVVEVGAPAELLKRSEGGLFYALAKESQLV</sequence>
<dbReference type="PROSITE" id="PS50929">
    <property type="entry name" value="ABC_TM1F"/>
    <property type="match status" value="2"/>
</dbReference>
<comment type="subcellular location">
    <subcellularLocation>
        <location evidence="1">Membrane</location>
        <topology evidence="1">Multi-pass membrane protein</topology>
    </subcellularLocation>
</comment>
<dbReference type="Gene3D" id="3.40.50.300">
    <property type="entry name" value="P-loop containing nucleotide triphosphate hydrolases"/>
    <property type="match status" value="2"/>
</dbReference>
<feature type="transmembrane region" description="Helical" evidence="10">
    <location>
        <begin position="262"/>
        <end position="283"/>
    </location>
</feature>
<evidence type="ECO:0000256" key="2">
    <source>
        <dbReference type="ARBA" id="ARBA00022448"/>
    </source>
</evidence>
<feature type="transmembrane region" description="Helical" evidence="10">
    <location>
        <begin position="234"/>
        <end position="256"/>
    </location>
</feature>
<dbReference type="FunFam" id="3.40.50.300:FF:000838">
    <property type="entry name" value="ABC multidrug transporter (Eurofung)"/>
    <property type="match status" value="1"/>
</dbReference>
<dbReference type="InterPro" id="IPR044726">
    <property type="entry name" value="ABCC_6TM_D2"/>
</dbReference>
<dbReference type="PROSITE" id="PS50893">
    <property type="entry name" value="ABC_TRANSPORTER_2"/>
    <property type="match status" value="2"/>
</dbReference>
<dbReference type="InterPro" id="IPR017871">
    <property type="entry name" value="ABC_transporter-like_CS"/>
</dbReference>
<dbReference type="SUPFAM" id="SSF52540">
    <property type="entry name" value="P-loop containing nucleoside triphosphate hydrolases"/>
    <property type="match status" value="2"/>
</dbReference>
<feature type="domain" description="ABC transporter" evidence="11">
    <location>
        <begin position="1083"/>
        <end position="1315"/>
    </location>
</feature>
<evidence type="ECO:0000313" key="13">
    <source>
        <dbReference type="EMBL" id="ORZ37750.1"/>
    </source>
</evidence>
<organism evidence="13 14">
    <name type="scientific">Catenaria anguillulae PL171</name>
    <dbReference type="NCBI Taxonomy" id="765915"/>
    <lineage>
        <taxon>Eukaryota</taxon>
        <taxon>Fungi</taxon>
        <taxon>Fungi incertae sedis</taxon>
        <taxon>Blastocladiomycota</taxon>
        <taxon>Blastocladiomycetes</taxon>
        <taxon>Blastocladiales</taxon>
        <taxon>Catenariaceae</taxon>
        <taxon>Catenaria</taxon>
    </lineage>
</organism>
<keyword evidence="3 10" id="KW-0812">Transmembrane</keyword>
<evidence type="ECO:0000256" key="4">
    <source>
        <dbReference type="ARBA" id="ARBA00022737"/>
    </source>
</evidence>
<dbReference type="SMART" id="SM00382">
    <property type="entry name" value="AAA"/>
    <property type="match status" value="2"/>
</dbReference>
<keyword evidence="9" id="KW-0325">Glycoprotein</keyword>
<dbReference type="Pfam" id="PF00664">
    <property type="entry name" value="ABC_membrane"/>
    <property type="match status" value="2"/>
</dbReference>
<dbReference type="GO" id="GO:0016887">
    <property type="term" value="F:ATP hydrolysis activity"/>
    <property type="evidence" value="ECO:0007669"/>
    <property type="project" value="InterPro"/>
</dbReference>
<dbReference type="STRING" id="765915.A0A1Y2HT22"/>
<keyword evidence="2" id="KW-0813">Transport</keyword>
<dbReference type="InterPro" id="IPR011527">
    <property type="entry name" value="ABC1_TM_dom"/>
</dbReference>
<dbReference type="InterPro" id="IPR036640">
    <property type="entry name" value="ABC1_TM_sf"/>
</dbReference>
<keyword evidence="8 10" id="KW-0472">Membrane</keyword>
<dbReference type="InterPro" id="IPR050173">
    <property type="entry name" value="ABC_transporter_C-like"/>
</dbReference>
<feature type="transmembrane region" description="Helical" evidence="10">
    <location>
        <begin position="346"/>
        <end position="370"/>
    </location>
</feature>
<feature type="transmembrane region" description="Helical" evidence="10">
    <location>
        <begin position="804"/>
        <end position="829"/>
    </location>
</feature>
<feature type="transmembrane region" description="Helical" evidence="10">
    <location>
        <begin position="882"/>
        <end position="902"/>
    </location>
</feature>
<reference evidence="13 14" key="1">
    <citation type="submission" date="2016-07" db="EMBL/GenBank/DDBJ databases">
        <title>Pervasive Adenine N6-methylation of Active Genes in Fungi.</title>
        <authorList>
            <consortium name="DOE Joint Genome Institute"/>
            <person name="Mondo S.J."/>
            <person name="Dannebaum R.O."/>
            <person name="Kuo R.C."/>
            <person name="Labutti K."/>
            <person name="Haridas S."/>
            <person name="Kuo A."/>
            <person name="Salamov A."/>
            <person name="Ahrendt S.R."/>
            <person name="Lipzen A."/>
            <person name="Sullivan W."/>
            <person name="Andreopoulos W.B."/>
            <person name="Clum A."/>
            <person name="Lindquist E."/>
            <person name="Daum C."/>
            <person name="Ramamoorthy G.K."/>
            <person name="Gryganskyi A."/>
            <person name="Culley D."/>
            <person name="Magnuson J.K."/>
            <person name="James T.Y."/>
            <person name="O'Malley M.A."/>
            <person name="Stajich J.E."/>
            <person name="Spatafora J.W."/>
            <person name="Visel A."/>
            <person name="Grigoriev I.V."/>
        </authorList>
    </citation>
    <scope>NUCLEOTIDE SEQUENCE [LARGE SCALE GENOMIC DNA]</scope>
    <source>
        <strain evidence="13 14">PL171</strain>
    </source>
</reference>
<keyword evidence="4" id="KW-0677">Repeat</keyword>
<evidence type="ECO:0000256" key="5">
    <source>
        <dbReference type="ARBA" id="ARBA00022741"/>
    </source>
</evidence>
<feature type="transmembrane region" description="Helical" evidence="10">
    <location>
        <begin position="122"/>
        <end position="147"/>
    </location>
</feature>
<evidence type="ECO:0000256" key="1">
    <source>
        <dbReference type="ARBA" id="ARBA00004141"/>
    </source>
</evidence>
<dbReference type="FunFam" id="1.20.1560.10:FF:000013">
    <property type="entry name" value="ABC transporter C family member 2"/>
    <property type="match status" value="1"/>
</dbReference>
<dbReference type="GO" id="GO:0140359">
    <property type="term" value="F:ABC-type transporter activity"/>
    <property type="evidence" value="ECO:0007669"/>
    <property type="project" value="InterPro"/>
</dbReference>
<gene>
    <name evidence="13" type="ORF">BCR44DRAFT_121980</name>
</gene>
<dbReference type="OrthoDB" id="6500128at2759"/>